<keyword evidence="3" id="KW-1185">Reference proteome</keyword>
<sequence length="88" mass="9486">MALHMLLSIPSSPYPTSPPLRPAVYMHVLTPVGSPIGADIPELDDMLGLQPLGKARESGRLDLAEGQQQRLHPRGSNGKQRVQAHSSI</sequence>
<organism evidence="2 3">
    <name type="scientific">Trichoderma lentiforme</name>
    <dbReference type="NCBI Taxonomy" id="1567552"/>
    <lineage>
        <taxon>Eukaryota</taxon>
        <taxon>Fungi</taxon>
        <taxon>Dikarya</taxon>
        <taxon>Ascomycota</taxon>
        <taxon>Pezizomycotina</taxon>
        <taxon>Sordariomycetes</taxon>
        <taxon>Hypocreomycetidae</taxon>
        <taxon>Hypocreales</taxon>
        <taxon>Hypocreaceae</taxon>
        <taxon>Trichoderma</taxon>
    </lineage>
</organism>
<evidence type="ECO:0000256" key="1">
    <source>
        <dbReference type="SAM" id="MobiDB-lite"/>
    </source>
</evidence>
<evidence type="ECO:0000313" key="3">
    <source>
        <dbReference type="Proteomes" id="UP000801864"/>
    </source>
</evidence>
<reference evidence="2 3" key="1">
    <citation type="submission" date="2018-06" db="EMBL/GenBank/DDBJ databases">
        <title>Genome analysis of cellulolytic fungus Trichoderma lentiforme CFAM-422.</title>
        <authorList>
            <person name="Steindorff A.S."/>
            <person name="Formighieri E.F."/>
            <person name="Midorikawa G.E.O."/>
            <person name="Tamietti M.S."/>
            <person name="Ramos E.Z."/>
            <person name="Silva A.S."/>
            <person name="Bon E.P.S."/>
            <person name="Mendes T.D."/>
            <person name="Damaso M.C.T."/>
            <person name="Favaro L.C.L."/>
        </authorList>
    </citation>
    <scope>NUCLEOTIDE SEQUENCE [LARGE SCALE GENOMIC DNA]</scope>
    <source>
        <strain evidence="2 3">CFAM-422</strain>
    </source>
</reference>
<comment type="caution">
    <text evidence="2">The sequence shown here is derived from an EMBL/GenBank/DDBJ whole genome shotgun (WGS) entry which is preliminary data.</text>
</comment>
<dbReference type="AlphaFoldDB" id="A0A9P5CJL3"/>
<protein>
    <submittedName>
        <fullName evidence="2">Uncharacterized protein</fullName>
    </submittedName>
</protein>
<dbReference type="Proteomes" id="UP000801864">
    <property type="component" value="Unassembled WGS sequence"/>
</dbReference>
<evidence type="ECO:0000313" key="2">
    <source>
        <dbReference type="EMBL" id="KAF3077657.1"/>
    </source>
</evidence>
<dbReference type="EMBL" id="QLNT01000001">
    <property type="protein sequence ID" value="KAF3077657.1"/>
    <property type="molecule type" value="Genomic_DNA"/>
</dbReference>
<proteinExistence type="predicted"/>
<feature type="compositionally biased region" description="Polar residues" evidence="1">
    <location>
        <begin position="77"/>
        <end position="88"/>
    </location>
</feature>
<feature type="region of interest" description="Disordered" evidence="1">
    <location>
        <begin position="58"/>
        <end position="88"/>
    </location>
</feature>
<gene>
    <name evidence="2" type="ORF">CFAM422_000239</name>
</gene>
<accession>A0A9P5CJL3</accession>
<name>A0A9P5CJL3_9HYPO</name>